<dbReference type="PANTHER" id="PTHR46586">
    <property type="entry name" value="ANKYRIN REPEAT-CONTAINING PROTEIN"/>
    <property type="match status" value="1"/>
</dbReference>
<dbReference type="PANTHER" id="PTHR46586:SF3">
    <property type="entry name" value="ANKYRIN REPEAT-CONTAINING PROTEIN"/>
    <property type="match status" value="1"/>
</dbReference>
<dbReference type="SUPFAM" id="SSF48403">
    <property type="entry name" value="Ankyrin repeat"/>
    <property type="match status" value="1"/>
</dbReference>
<protein>
    <recommendedName>
        <fullName evidence="3">Ankyrin repeat protein</fullName>
    </recommendedName>
</protein>
<dbReference type="Proteomes" id="UP001527925">
    <property type="component" value="Unassembled WGS sequence"/>
</dbReference>
<organism evidence="1 2">
    <name type="scientific">Polyrhizophydium stewartii</name>
    <dbReference type="NCBI Taxonomy" id="2732419"/>
    <lineage>
        <taxon>Eukaryota</taxon>
        <taxon>Fungi</taxon>
        <taxon>Fungi incertae sedis</taxon>
        <taxon>Chytridiomycota</taxon>
        <taxon>Chytridiomycota incertae sedis</taxon>
        <taxon>Chytridiomycetes</taxon>
        <taxon>Rhizophydiales</taxon>
        <taxon>Rhizophydiales incertae sedis</taxon>
        <taxon>Polyrhizophydium</taxon>
    </lineage>
</organism>
<sequence>MAASQWRFAGCRDVADMLGRMPLELDDAMMAHASKLMLFLHGRLAGPISFQDLVLLWCERVMDSHLAAAPMLPQIYSMRLDFLSWSVEVTATLRHLAEGVRMLYKHPASSPLQLPWIQDPVDRLWLFAAAAAGDLDLLDGLIDTTPDDDRQMFTACIGKHCISVANRLGHTDVVRKMLDVTSLHDLSVWSAVLANNGDLVEMIVSHANTRIITDQDISTALKRNYNDLALRLIQMRAGYDDGELCDELTNCISHGKTEVLQAIATPKRLHTRLVCAAVAEAAESGRLEIIKFVYEMSHMAHWDDEALKMAIENDWHDVARWLVERPAARSTSPAVIKAILESSEAITDMLLQAWPCRAADIMDTAAARGRLDLVQRMRERGFSCTTKALDAAAENRNTDVARFLHENRTEGCSHVSLAWALAKSDGETLGMLLDGPIEDSFQGVSNVIEPNPSAKAIRILHHGVD</sequence>
<accession>A0ABR4NIT1</accession>
<comment type="caution">
    <text evidence="1">The sequence shown here is derived from an EMBL/GenBank/DDBJ whole genome shotgun (WGS) entry which is preliminary data.</text>
</comment>
<gene>
    <name evidence="1" type="ORF">HK105_201091</name>
</gene>
<evidence type="ECO:0000313" key="2">
    <source>
        <dbReference type="Proteomes" id="UP001527925"/>
    </source>
</evidence>
<keyword evidence="2" id="KW-1185">Reference proteome</keyword>
<dbReference type="InterPro" id="IPR036770">
    <property type="entry name" value="Ankyrin_rpt-contain_sf"/>
</dbReference>
<name>A0ABR4NIT1_9FUNG</name>
<evidence type="ECO:0008006" key="3">
    <source>
        <dbReference type="Google" id="ProtNLM"/>
    </source>
</evidence>
<dbReference type="EMBL" id="JADGIZ020000003">
    <property type="protein sequence ID" value="KAL2919445.1"/>
    <property type="molecule type" value="Genomic_DNA"/>
</dbReference>
<evidence type="ECO:0000313" key="1">
    <source>
        <dbReference type="EMBL" id="KAL2919445.1"/>
    </source>
</evidence>
<dbReference type="Gene3D" id="1.25.40.20">
    <property type="entry name" value="Ankyrin repeat-containing domain"/>
    <property type="match status" value="1"/>
</dbReference>
<reference evidence="1 2" key="1">
    <citation type="submission" date="2023-09" db="EMBL/GenBank/DDBJ databases">
        <title>Pangenome analysis of Batrachochytrium dendrobatidis and related Chytrids.</title>
        <authorList>
            <person name="Yacoub M.N."/>
            <person name="Stajich J.E."/>
            <person name="James T.Y."/>
        </authorList>
    </citation>
    <scope>NUCLEOTIDE SEQUENCE [LARGE SCALE GENOMIC DNA]</scope>
    <source>
        <strain evidence="1 2">JEL0888</strain>
    </source>
</reference>
<proteinExistence type="predicted"/>
<dbReference type="InterPro" id="IPR052050">
    <property type="entry name" value="SecEffector_AnkRepeat"/>
</dbReference>